<dbReference type="PANTHER" id="PTHR43576">
    <property type="entry name" value="ALPHA-L-ARABINOFURANOSIDASE C-RELATED"/>
    <property type="match status" value="1"/>
</dbReference>
<keyword evidence="10" id="KW-1185">Reference proteome</keyword>
<protein>
    <recommendedName>
        <fullName evidence="4">non-reducing end alpha-L-arabinofuranosidase</fullName>
        <ecNumber evidence="4">3.2.1.55</ecNumber>
    </recommendedName>
</protein>
<evidence type="ECO:0000259" key="8">
    <source>
        <dbReference type="SMART" id="SM00813"/>
    </source>
</evidence>
<dbReference type="Pfam" id="PF06964">
    <property type="entry name" value="Alpha-L-AF_C"/>
    <property type="match status" value="1"/>
</dbReference>
<evidence type="ECO:0000256" key="7">
    <source>
        <dbReference type="ARBA" id="ARBA00023295"/>
    </source>
</evidence>
<dbReference type="InterPro" id="IPR013780">
    <property type="entry name" value="Glyco_hydro_b"/>
</dbReference>
<proteinExistence type="inferred from homology"/>
<dbReference type="EMBL" id="BAAANY010000036">
    <property type="protein sequence ID" value="GAA1710722.1"/>
    <property type="molecule type" value="Genomic_DNA"/>
</dbReference>
<feature type="domain" description="Alpha-L-arabinofuranosidase C-terminal" evidence="8">
    <location>
        <begin position="291"/>
        <end position="490"/>
    </location>
</feature>
<name>A0ABN2IS82_9ACTN</name>
<dbReference type="SUPFAM" id="SSF51011">
    <property type="entry name" value="Glycosyl hydrolase domain"/>
    <property type="match status" value="1"/>
</dbReference>
<comment type="subunit">
    <text evidence="3">Homohexamer; trimer of dimers.</text>
</comment>
<evidence type="ECO:0000313" key="10">
    <source>
        <dbReference type="Proteomes" id="UP001500618"/>
    </source>
</evidence>
<sequence length="501" mass="55174">MPSARLVVDPAFRIGEVDPRLYGSFVEHLGRCVYTGIYEPGHPTADQDGFREDVAELTRELGVPILRYPGGNFVSGYRWEDGIGPKDQRPTRLDLAWRSVESNEVGTDEFCRWTRQVGSAPMLAVNLGTRGVDAAAALVEYCNHPGGTYWSDLRRKNGAADPHDVRVWCLGNEMDGDWQIGHKTADEYGRLAAETAKAMRLVDPTLELVACGSSNSRMPTFGSWEATILEHCYEYVDYVSLHSYYQERDGDKASFLASALDMDTFIDAIVATADHVRAKGRHKKRINLSFDEWNIWYQVGTEMSHDWAHAPRLVEDEYTLTDAVVVGNLLISLLRHADRVSMACLAQLVNAIGAIRSEPNGAAWRQSIFHPFALTSRYGRGTVLRTAATGPSYETAWFGEVPVLDSVAVESPDGTAVTVFAVNRDQRESLPLTVDLRGYPGLAVAHHTYVGDGDPQATNTAAHPNRVAPRTAAPSTVEGGKLEISLPPLSWNMIRVSPSQG</sequence>
<dbReference type="SUPFAM" id="SSF51445">
    <property type="entry name" value="(Trans)glycosidases"/>
    <property type="match status" value="1"/>
</dbReference>
<evidence type="ECO:0000256" key="1">
    <source>
        <dbReference type="ARBA" id="ARBA00001462"/>
    </source>
</evidence>
<evidence type="ECO:0000256" key="5">
    <source>
        <dbReference type="ARBA" id="ARBA00022801"/>
    </source>
</evidence>
<dbReference type="Gene3D" id="3.20.20.80">
    <property type="entry name" value="Glycosidases"/>
    <property type="match status" value="1"/>
</dbReference>
<dbReference type="InterPro" id="IPR017853">
    <property type="entry name" value="GH"/>
</dbReference>
<keyword evidence="6" id="KW-0119">Carbohydrate metabolism</keyword>
<keyword evidence="7" id="KW-0326">Glycosidase</keyword>
<keyword evidence="5" id="KW-0378">Hydrolase</keyword>
<dbReference type="InterPro" id="IPR055235">
    <property type="entry name" value="ASD1_cat"/>
</dbReference>
<evidence type="ECO:0000256" key="3">
    <source>
        <dbReference type="ARBA" id="ARBA00011165"/>
    </source>
</evidence>
<dbReference type="Proteomes" id="UP001500618">
    <property type="component" value="Unassembled WGS sequence"/>
</dbReference>
<dbReference type="PANTHER" id="PTHR43576:SF3">
    <property type="entry name" value="ALPHA-L-ARABINOFURANOSIDASE C"/>
    <property type="match status" value="1"/>
</dbReference>
<comment type="caution">
    <text evidence="9">The sequence shown here is derived from an EMBL/GenBank/DDBJ whole genome shotgun (WGS) entry which is preliminary data.</text>
</comment>
<comment type="similarity">
    <text evidence="2">Belongs to the glycosyl hydrolase 51 family.</text>
</comment>
<dbReference type="RefSeq" id="WP_344314426.1">
    <property type="nucleotide sequence ID" value="NZ_BAAANY010000036.1"/>
</dbReference>
<dbReference type="Gene3D" id="2.60.40.1180">
    <property type="entry name" value="Golgi alpha-mannosidase II"/>
    <property type="match status" value="1"/>
</dbReference>
<evidence type="ECO:0000256" key="6">
    <source>
        <dbReference type="ARBA" id="ARBA00023277"/>
    </source>
</evidence>
<comment type="catalytic activity">
    <reaction evidence="1">
        <text>Hydrolysis of terminal non-reducing alpha-L-arabinofuranoside residues in alpha-L-arabinosides.</text>
        <dbReference type="EC" id="3.2.1.55"/>
    </reaction>
</comment>
<dbReference type="Pfam" id="PF22848">
    <property type="entry name" value="ASD1_dom"/>
    <property type="match status" value="1"/>
</dbReference>
<evidence type="ECO:0000313" key="9">
    <source>
        <dbReference type="EMBL" id="GAA1710722.1"/>
    </source>
</evidence>
<evidence type="ECO:0000256" key="2">
    <source>
        <dbReference type="ARBA" id="ARBA00007186"/>
    </source>
</evidence>
<reference evidence="9 10" key="1">
    <citation type="journal article" date="2019" name="Int. J. Syst. Evol. Microbiol.">
        <title>The Global Catalogue of Microorganisms (GCM) 10K type strain sequencing project: providing services to taxonomists for standard genome sequencing and annotation.</title>
        <authorList>
            <consortium name="The Broad Institute Genomics Platform"/>
            <consortium name="The Broad Institute Genome Sequencing Center for Infectious Disease"/>
            <person name="Wu L."/>
            <person name="Ma J."/>
        </authorList>
    </citation>
    <scope>NUCLEOTIDE SEQUENCE [LARGE SCALE GENOMIC DNA]</scope>
    <source>
        <strain evidence="9 10">JCM 14718</strain>
    </source>
</reference>
<dbReference type="InterPro" id="IPR010720">
    <property type="entry name" value="Alpha-L-AF_C"/>
</dbReference>
<dbReference type="EC" id="3.2.1.55" evidence="4"/>
<organism evidence="9 10">
    <name type="scientific">Fodinicola feengrottensis</name>
    <dbReference type="NCBI Taxonomy" id="435914"/>
    <lineage>
        <taxon>Bacteria</taxon>
        <taxon>Bacillati</taxon>
        <taxon>Actinomycetota</taxon>
        <taxon>Actinomycetes</taxon>
        <taxon>Mycobacteriales</taxon>
        <taxon>Fodinicola</taxon>
    </lineage>
</organism>
<accession>A0ABN2IS82</accession>
<evidence type="ECO:0000256" key="4">
    <source>
        <dbReference type="ARBA" id="ARBA00012670"/>
    </source>
</evidence>
<dbReference type="SMART" id="SM00813">
    <property type="entry name" value="Alpha-L-AF_C"/>
    <property type="match status" value="1"/>
</dbReference>
<gene>
    <name evidence="9" type="ORF">GCM10009765_70020</name>
</gene>